<dbReference type="RefSeq" id="WP_113903163.1">
    <property type="nucleotide sequence ID" value="NZ_QNSB01000002.1"/>
</dbReference>
<dbReference type="EMBL" id="QNSB01000002">
    <property type="protein sequence ID" value="RBP73803.1"/>
    <property type="molecule type" value="Genomic_DNA"/>
</dbReference>
<keyword evidence="3" id="KW-1185">Reference proteome</keyword>
<feature type="domain" description="SnoaL-like" evidence="1">
    <location>
        <begin position="10"/>
        <end position="107"/>
    </location>
</feature>
<accession>A0A366IQA6</accession>
<organism evidence="2 3">
    <name type="scientific">Brevibacterium celere</name>
    <dbReference type="NCBI Taxonomy" id="225845"/>
    <lineage>
        <taxon>Bacteria</taxon>
        <taxon>Bacillati</taxon>
        <taxon>Actinomycetota</taxon>
        <taxon>Actinomycetes</taxon>
        <taxon>Micrococcales</taxon>
        <taxon>Brevibacteriaceae</taxon>
        <taxon>Brevibacterium</taxon>
    </lineage>
</organism>
<dbReference type="InterPro" id="IPR037401">
    <property type="entry name" value="SnoaL-like"/>
</dbReference>
<sequence>MTEPQIPDTVARFIGLVNAHDEEGFLEAFTSGGTVDDWGREFTGREAIKAWSDKEFIGATGTLTPEEVTTAGDQVTVIGDWSSTWANGRSSFTFDVVGDHISRMTIREG</sequence>
<evidence type="ECO:0000313" key="3">
    <source>
        <dbReference type="Proteomes" id="UP000253509"/>
    </source>
</evidence>
<proteinExistence type="predicted"/>
<name>A0A366IQA6_9MICO</name>
<gene>
    <name evidence="2" type="ORF">DFO65_102334</name>
</gene>
<dbReference type="SUPFAM" id="SSF54427">
    <property type="entry name" value="NTF2-like"/>
    <property type="match status" value="1"/>
</dbReference>
<reference evidence="2 3" key="1">
    <citation type="submission" date="2018-06" db="EMBL/GenBank/DDBJ databases">
        <title>Freshwater and sediment microbial communities from various areas in North America, analyzing microbe dynamics in response to fracking.</title>
        <authorList>
            <person name="Lamendella R."/>
        </authorList>
    </citation>
    <scope>NUCLEOTIDE SEQUENCE [LARGE SCALE GENOMIC DNA]</scope>
    <source>
        <strain evidence="2 3">3b_TX</strain>
    </source>
</reference>
<dbReference type="Pfam" id="PF12680">
    <property type="entry name" value="SnoaL_2"/>
    <property type="match status" value="1"/>
</dbReference>
<dbReference type="AlphaFoldDB" id="A0A366IQA6"/>
<protein>
    <submittedName>
        <fullName evidence="2">SnoaL-like protein</fullName>
    </submittedName>
</protein>
<evidence type="ECO:0000259" key="1">
    <source>
        <dbReference type="Pfam" id="PF12680"/>
    </source>
</evidence>
<comment type="caution">
    <text evidence="2">The sequence shown here is derived from an EMBL/GenBank/DDBJ whole genome shotgun (WGS) entry which is preliminary data.</text>
</comment>
<dbReference type="Proteomes" id="UP000253509">
    <property type="component" value="Unassembled WGS sequence"/>
</dbReference>
<dbReference type="InterPro" id="IPR032710">
    <property type="entry name" value="NTF2-like_dom_sf"/>
</dbReference>
<evidence type="ECO:0000313" key="2">
    <source>
        <dbReference type="EMBL" id="RBP73803.1"/>
    </source>
</evidence>
<dbReference type="Gene3D" id="3.10.450.50">
    <property type="match status" value="1"/>
</dbReference>